<keyword evidence="3" id="KW-1185">Reference proteome</keyword>
<sequence>MIRFFFLLLFSLLSVAASAQSEFTCKPGVQPALKTPLSNEIILLQSGQLNQIQLQDKGAGNQINLQQQGINNVLDLDISGNDNQYSFSQQGDNNLAQWHSRQQNHRQLEVLQRGDNNRLIQDGGSLPGGIPMRIEQTGGMQLIIKNNF</sequence>
<keyword evidence="1" id="KW-0732">Signal</keyword>
<dbReference type="Proteomes" id="UP001500936">
    <property type="component" value="Unassembled WGS sequence"/>
</dbReference>
<accession>A0ABP8KAT6</accession>
<feature type="signal peptide" evidence="1">
    <location>
        <begin position="1"/>
        <end position="19"/>
    </location>
</feature>
<protein>
    <recommendedName>
        <fullName evidence="4">Curlin associated repeat-containing protein</fullName>
    </recommendedName>
</protein>
<organism evidence="2 3">
    <name type="scientific">Nibrella viscosa</name>
    <dbReference type="NCBI Taxonomy" id="1084524"/>
    <lineage>
        <taxon>Bacteria</taxon>
        <taxon>Pseudomonadati</taxon>
        <taxon>Bacteroidota</taxon>
        <taxon>Cytophagia</taxon>
        <taxon>Cytophagales</taxon>
        <taxon>Spirosomataceae</taxon>
        <taxon>Nibrella</taxon>
    </lineage>
</organism>
<feature type="chain" id="PRO_5045313591" description="Curlin associated repeat-containing protein" evidence="1">
    <location>
        <begin position="20"/>
        <end position="148"/>
    </location>
</feature>
<name>A0ABP8KAT6_9BACT</name>
<reference evidence="3" key="1">
    <citation type="journal article" date="2019" name="Int. J. Syst. Evol. Microbiol.">
        <title>The Global Catalogue of Microorganisms (GCM) 10K type strain sequencing project: providing services to taxonomists for standard genome sequencing and annotation.</title>
        <authorList>
            <consortium name="The Broad Institute Genomics Platform"/>
            <consortium name="The Broad Institute Genome Sequencing Center for Infectious Disease"/>
            <person name="Wu L."/>
            <person name="Ma J."/>
        </authorList>
    </citation>
    <scope>NUCLEOTIDE SEQUENCE [LARGE SCALE GENOMIC DNA]</scope>
    <source>
        <strain evidence="3">JCM 17925</strain>
    </source>
</reference>
<proteinExistence type="predicted"/>
<comment type="caution">
    <text evidence="2">The sequence shown here is derived from an EMBL/GenBank/DDBJ whole genome shotgun (WGS) entry which is preliminary data.</text>
</comment>
<dbReference type="EMBL" id="BAABHB010000003">
    <property type="protein sequence ID" value="GAA4403060.1"/>
    <property type="molecule type" value="Genomic_DNA"/>
</dbReference>
<evidence type="ECO:0000313" key="3">
    <source>
        <dbReference type="Proteomes" id="UP001500936"/>
    </source>
</evidence>
<evidence type="ECO:0000256" key="1">
    <source>
        <dbReference type="SAM" id="SignalP"/>
    </source>
</evidence>
<evidence type="ECO:0008006" key="4">
    <source>
        <dbReference type="Google" id="ProtNLM"/>
    </source>
</evidence>
<dbReference type="RefSeq" id="WP_345266316.1">
    <property type="nucleotide sequence ID" value="NZ_BAABHB010000003.1"/>
</dbReference>
<evidence type="ECO:0000313" key="2">
    <source>
        <dbReference type="EMBL" id="GAA4403060.1"/>
    </source>
</evidence>
<gene>
    <name evidence="2" type="ORF">GCM10023187_18770</name>
</gene>